<accession>A0AAD7LVV8</accession>
<protein>
    <submittedName>
        <fullName evidence="1">Tetratricopeptide repeat (TPR)-like superfamily protein</fullName>
    </submittedName>
</protein>
<gene>
    <name evidence="1" type="ORF">O6P43_013887</name>
</gene>
<sequence length="557" mass="63583">MGLGAAPDPKCWESLQLMASHSLCFSWKPNNVGFSSSWRKRCGSNYTVSYGWVCRSSLCGLGSLRSHGIKQACSANFDEFYGEEIYKHVEGSAEKFDLSDKDFGGDHDDETKKKIYCAVSGGGEYRGGTNILDDRSFPKKFSTVRLDLLEPSFLGIQPELPDWPERDDVVRASIERKANCVELPLSLRIIKRKYQQQEGFKVAGEFTHCSVKKAFSSMVFIIQELQNYALHMRENLYYEDLQCVMAKLQREMNASFSWLFQQVFWRSPTLMVYLMVLLANFTVFSMTDKTVMAVTPSSMIMDVLSVDENKDKQHKKTDTPANFNNDNTLAGVNKFSDNEGKVGPTKRGSECWDKNLAGASLRIQFPNPVPDDISSVSLYGDKLTTEEEMKLWHSMVEEASRLEELRTVALDSEMKQRFVSPVTVQLEADDYEDYLKTDLLYQMKLSQEPNDPLLLSNYAQFLYLVAHDHDRAEECFKCAIQLEPPDAEALSHYADFLWMVRKDLKEAEERYQEAVAADPGNSHHTSKYANFLWNTGGEETCYPLNIPTYDNYNSKFL</sequence>
<dbReference type="PANTHER" id="PTHR26312:SF176">
    <property type="entry name" value="TETRATRICOPEPTIDE-LIKE HELICAL DOMAIN-CONTAINING PROTEIN-RELATED"/>
    <property type="match status" value="1"/>
</dbReference>
<dbReference type="InterPro" id="IPR011990">
    <property type="entry name" value="TPR-like_helical_dom_sf"/>
</dbReference>
<proteinExistence type="predicted"/>
<keyword evidence="2" id="KW-1185">Reference proteome</keyword>
<dbReference type="KEGG" id="qsa:O6P43_013887"/>
<dbReference type="Proteomes" id="UP001163823">
    <property type="component" value="Chromosome 6"/>
</dbReference>
<reference evidence="1" key="1">
    <citation type="journal article" date="2023" name="Science">
        <title>Elucidation of the pathway for biosynthesis of saponin adjuvants from the soapbark tree.</title>
        <authorList>
            <person name="Reed J."/>
            <person name="Orme A."/>
            <person name="El-Demerdash A."/>
            <person name="Owen C."/>
            <person name="Martin L.B.B."/>
            <person name="Misra R.C."/>
            <person name="Kikuchi S."/>
            <person name="Rejzek M."/>
            <person name="Martin A.C."/>
            <person name="Harkess A."/>
            <person name="Leebens-Mack J."/>
            <person name="Louveau T."/>
            <person name="Stephenson M.J."/>
            <person name="Osbourn A."/>
        </authorList>
    </citation>
    <scope>NUCLEOTIDE SEQUENCE</scope>
    <source>
        <strain evidence="1">S10</strain>
    </source>
</reference>
<comment type="caution">
    <text evidence="1">The sequence shown here is derived from an EMBL/GenBank/DDBJ whole genome shotgun (WGS) entry which is preliminary data.</text>
</comment>
<dbReference type="EMBL" id="JARAOO010000006">
    <property type="protein sequence ID" value="KAJ7964015.1"/>
    <property type="molecule type" value="Genomic_DNA"/>
</dbReference>
<evidence type="ECO:0000313" key="1">
    <source>
        <dbReference type="EMBL" id="KAJ7964015.1"/>
    </source>
</evidence>
<dbReference type="PANTHER" id="PTHR26312">
    <property type="entry name" value="TETRATRICOPEPTIDE REPEAT PROTEIN 5"/>
    <property type="match status" value="1"/>
</dbReference>
<organism evidence="1 2">
    <name type="scientific">Quillaja saponaria</name>
    <name type="common">Soap bark tree</name>
    <dbReference type="NCBI Taxonomy" id="32244"/>
    <lineage>
        <taxon>Eukaryota</taxon>
        <taxon>Viridiplantae</taxon>
        <taxon>Streptophyta</taxon>
        <taxon>Embryophyta</taxon>
        <taxon>Tracheophyta</taxon>
        <taxon>Spermatophyta</taxon>
        <taxon>Magnoliopsida</taxon>
        <taxon>eudicotyledons</taxon>
        <taxon>Gunneridae</taxon>
        <taxon>Pentapetalae</taxon>
        <taxon>rosids</taxon>
        <taxon>fabids</taxon>
        <taxon>Fabales</taxon>
        <taxon>Quillajaceae</taxon>
        <taxon>Quillaja</taxon>
    </lineage>
</organism>
<name>A0AAD7LVV8_QUISA</name>
<dbReference type="SUPFAM" id="SSF48452">
    <property type="entry name" value="TPR-like"/>
    <property type="match status" value="1"/>
</dbReference>
<dbReference type="Gene3D" id="1.25.40.10">
    <property type="entry name" value="Tetratricopeptide repeat domain"/>
    <property type="match status" value="1"/>
</dbReference>
<evidence type="ECO:0000313" key="2">
    <source>
        <dbReference type="Proteomes" id="UP001163823"/>
    </source>
</evidence>
<dbReference type="AlphaFoldDB" id="A0AAD7LVV8"/>